<dbReference type="PRINTS" id="PR00368">
    <property type="entry name" value="FADPNR"/>
</dbReference>
<organism evidence="7 8">
    <name type="scientific">Limobrevibacterium gyesilva</name>
    <dbReference type="NCBI Taxonomy" id="2991712"/>
    <lineage>
        <taxon>Bacteria</taxon>
        <taxon>Pseudomonadati</taxon>
        <taxon>Pseudomonadota</taxon>
        <taxon>Alphaproteobacteria</taxon>
        <taxon>Acetobacterales</taxon>
        <taxon>Acetobacteraceae</taxon>
        <taxon>Limobrevibacterium</taxon>
    </lineage>
</organism>
<evidence type="ECO:0000256" key="4">
    <source>
        <dbReference type="ARBA" id="ARBA00023002"/>
    </source>
</evidence>
<dbReference type="PANTHER" id="PTHR43706">
    <property type="entry name" value="NADH DEHYDROGENASE"/>
    <property type="match status" value="1"/>
</dbReference>
<dbReference type="PANTHER" id="PTHR43706:SF9">
    <property type="entry name" value="TYPE II NADH:QUINONE OXIDOREDUCTASE"/>
    <property type="match status" value="1"/>
</dbReference>
<dbReference type="Gene3D" id="3.50.50.100">
    <property type="match status" value="1"/>
</dbReference>
<evidence type="ECO:0000259" key="6">
    <source>
        <dbReference type="Pfam" id="PF07992"/>
    </source>
</evidence>
<comment type="similarity">
    <text evidence="1">Belongs to the NADH dehydrogenase family.</text>
</comment>
<reference evidence="7" key="1">
    <citation type="submission" date="2022-09" db="EMBL/GenBank/DDBJ databases">
        <title>Rhodovastum sp. nov. RN2-1 isolated from soil in Seongnam, South Korea.</title>
        <authorList>
            <person name="Le N.T."/>
        </authorList>
    </citation>
    <scope>NUCLEOTIDE SEQUENCE</scope>
    <source>
        <strain evidence="7">RN2-1</strain>
    </source>
</reference>
<evidence type="ECO:0000256" key="1">
    <source>
        <dbReference type="ARBA" id="ARBA00005272"/>
    </source>
</evidence>
<dbReference type="AlphaFoldDB" id="A0AA42CF88"/>
<dbReference type="GO" id="GO:0003954">
    <property type="term" value="F:NADH dehydrogenase activity"/>
    <property type="evidence" value="ECO:0007669"/>
    <property type="project" value="InterPro"/>
</dbReference>
<keyword evidence="4" id="KW-0560">Oxidoreductase</keyword>
<sequence>MPEASTPASSAATTTAPASLHQIVVVGGGAAGLELVTRLGDTLGRRGRAQITLVERARTHLWKPLLHSVAAGSMDPGEHELNYLAQAHWHHFRYRLGEMIGLDRRRKEVWVAASHDEEGREITPARSIPYDTLVIAVGSVTNDFGTKGAIEHAVPLETPEQAVRFNHRLVNACIRAHSQPGAVRPGQLHVAIIGAGATGTELAAELHRTARQVVAHGLDRVDPERDIRIILIEAADRILPALPERIADATGVLLKDLGVEVRTRARVSEVRADGVCLVDGAFIPSELVVWSAGVKAPAFLQDLDGLETNRLNQLVVTPTLQCTRDPDIFAIGDCAACPREGHTTPVPPRAQAAHQQASHLLRQFRRRLQGGPLEPFRYRDFGSLVSLGEYSTVGSLMGFLVGRSMFIEGMFARLMYESLYKMHELALHGGRRTVSSTLARGLSRRGGPQVKLH</sequence>
<evidence type="ECO:0000256" key="3">
    <source>
        <dbReference type="ARBA" id="ARBA00022827"/>
    </source>
</evidence>
<dbReference type="RefSeq" id="WP_264713154.1">
    <property type="nucleotide sequence ID" value="NZ_JAPDNT010000004.1"/>
</dbReference>
<accession>A0AA42CF88</accession>
<keyword evidence="8" id="KW-1185">Reference proteome</keyword>
<keyword evidence="3" id="KW-0274">FAD</keyword>
<evidence type="ECO:0000256" key="2">
    <source>
        <dbReference type="ARBA" id="ARBA00022630"/>
    </source>
</evidence>
<proteinExistence type="inferred from homology"/>
<dbReference type="SUPFAM" id="SSF51905">
    <property type="entry name" value="FAD/NAD(P)-binding domain"/>
    <property type="match status" value="1"/>
</dbReference>
<dbReference type="PRINTS" id="PR00411">
    <property type="entry name" value="PNDRDTASEI"/>
</dbReference>
<evidence type="ECO:0000313" key="8">
    <source>
        <dbReference type="Proteomes" id="UP001165679"/>
    </source>
</evidence>
<dbReference type="EMBL" id="JAPDNT010000004">
    <property type="protein sequence ID" value="MCW3474511.1"/>
    <property type="molecule type" value="Genomic_DNA"/>
</dbReference>
<evidence type="ECO:0000256" key="5">
    <source>
        <dbReference type="ARBA" id="ARBA00023027"/>
    </source>
</evidence>
<keyword evidence="2" id="KW-0285">Flavoprotein</keyword>
<gene>
    <name evidence="7" type="ORF">OL599_07930</name>
</gene>
<name>A0AA42CF88_9PROT</name>
<reference evidence="7" key="2">
    <citation type="submission" date="2022-10" db="EMBL/GenBank/DDBJ databases">
        <authorList>
            <person name="Trinh H.N."/>
        </authorList>
    </citation>
    <scope>NUCLEOTIDE SEQUENCE</scope>
    <source>
        <strain evidence="7">RN2-1</strain>
    </source>
</reference>
<comment type="caution">
    <text evidence="7">The sequence shown here is derived from an EMBL/GenBank/DDBJ whole genome shotgun (WGS) entry which is preliminary data.</text>
</comment>
<dbReference type="GO" id="GO:0008137">
    <property type="term" value="F:NADH dehydrogenase (ubiquinone) activity"/>
    <property type="evidence" value="ECO:0007669"/>
    <property type="project" value="TreeGrafter"/>
</dbReference>
<dbReference type="InterPro" id="IPR036188">
    <property type="entry name" value="FAD/NAD-bd_sf"/>
</dbReference>
<evidence type="ECO:0000313" key="7">
    <source>
        <dbReference type="EMBL" id="MCW3474511.1"/>
    </source>
</evidence>
<dbReference type="Pfam" id="PF07992">
    <property type="entry name" value="Pyr_redox_2"/>
    <property type="match status" value="1"/>
</dbReference>
<dbReference type="InterPro" id="IPR045024">
    <property type="entry name" value="NDH-2"/>
</dbReference>
<protein>
    <submittedName>
        <fullName evidence="7">NAD(P)/FAD-dependent oxidoreductase</fullName>
    </submittedName>
</protein>
<dbReference type="InterPro" id="IPR023753">
    <property type="entry name" value="FAD/NAD-binding_dom"/>
</dbReference>
<dbReference type="Proteomes" id="UP001165679">
    <property type="component" value="Unassembled WGS sequence"/>
</dbReference>
<keyword evidence="5" id="KW-0520">NAD</keyword>
<feature type="domain" description="FAD/NAD(P)-binding" evidence="6">
    <location>
        <begin position="22"/>
        <end position="357"/>
    </location>
</feature>